<proteinExistence type="predicted"/>
<protein>
    <submittedName>
        <fullName evidence="2">DinB family protein</fullName>
    </submittedName>
</protein>
<dbReference type="Gene3D" id="1.20.120.450">
    <property type="entry name" value="dinb family like domain"/>
    <property type="match status" value="1"/>
</dbReference>
<dbReference type="InterPro" id="IPR024775">
    <property type="entry name" value="DinB-like"/>
</dbReference>
<evidence type="ECO:0000313" key="3">
    <source>
        <dbReference type="Proteomes" id="UP000257144"/>
    </source>
</evidence>
<dbReference type="SUPFAM" id="SSF109854">
    <property type="entry name" value="DinB/YfiT-like putative metalloenzymes"/>
    <property type="match status" value="1"/>
</dbReference>
<sequence>MYKRPEQGEYASCFEPYIALVPEGDIVSILERQADETAILLKGLSDAQASFRYGESKWSIKEVLGHMADCERIMAYRLLTIARGDAVPLPGFEENDYVREAGFDRESLEYLLTNFLAVRSATVHLVRSLSEEAWTRTGNANGHLVSVRAIAASIAGHELHHRKILMERYLGSNGFPEE</sequence>
<dbReference type="InterPro" id="IPR034660">
    <property type="entry name" value="DinB/YfiT-like"/>
</dbReference>
<dbReference type="RefSeq" id="WP_115450231.1">
    <property type="nucleotide sequence ID" value="NZ_QNQT01000001.1"/>
</dbReference>
<dbReference type="Pfam" id="PF12867">
    <property type="entry name" value="DinB_2"/>
    <property type="match status" value="1"/>
</dbReference>
<keyword evidence="3" id="KW-1185">Reference proteome</keyword>
<dbReference type="Proteomes" id="UP000257144">
    <property type="component" value="Unassembled WGS sequence"/>
</dbReference>
<evidence type="ECO:0000313" key="2">
    <source>
        <dbReference type="EMBL" id="RDU38308.1"/>
    </source>
</evidence>
<dbReference type="AlphaFoldDB" id="A0A3D8GV23"/>
<name>A0A3D8GV23_9BACI</name>
<reference evidence="2 3" key="1">
    <citation type="submission" date="2018-07" db="EMBL/GenBank/DDBJ databases">
        <title>Bacillus sp. YLB-04 draft genome sequence.</title>
        <authorList>
            <person name="Yu L."/>
            <person name="Tang X."/>
        </authorList>
    </citation>
    <scope>NUCLEOTIDE SEQUENCE [LARGE SCALE GENOMIC DNA]</scope>
    <source>
        <strain evidence="2 3">YLB-04</strain>
    </source>
</reference>
<accession>A0A3D8GV23</accession>
<organism evidence="2 3">
    <name type="scientific">Neobacillus piezotolerans</name>
    <dbReference type="NCBI Taxonomy" id="2259171"/>
    <lineage>
        <taxon>Bacteria</taxon>
        <taxon>Bacillati</taxon>
        <taxon>Bacillota</taxon>
        <taxon>Bacilli</taxon>
        <taxon>Bacillales</taxon>
        <taxon>Bacillaceae</taxon>
        <taxon>Neobacillus</taxon>
    </lineage>
</organism>
<dbReference type="OrthoDB" id="9793216at2"/>
<comment type="caution">
    <text evidence="2">The sequence shown here is derived from an EMBL/GenBank/DDBJ whole genome shotgun (WGS) entry which is preliminary data.</text>
</comment>
<feature type="domain" description="DinB-like" evidence="1">
    <location>
        <begin position="30"/>
        <end position="164"/>
    </location>
</feature>
<gene>
    <name evidence="2" type="ORF">DRW41_01705</name>
</gene>
<dbReference type="EMBL" id="QNQT01000001">
    <property type="protein sequence ID" value="RDU38308.1"/>
    <property type="molecule type" value="Genomic_DNA"/>
</dbReference>
<evidence type="ECO:0000259" key="1">
    <source>
        <dbReference type="Pfam" id="PF12867"/>
    </source>
</evidence>